<evidence type="ECO:0000256" key="1">
    <source>
        <dbReference type="ARBA" id="ARBA00004370"/>
    </source>
</evidence>
<dbReference type="Pfam" id="PF07686">
    <property type="entry name" value="V-set"/>
    <property type="match status" value="1"/>
</dbReference>
<dbReference type="SUPFAM" id="SSF48726">
    <property type="entry name" value="Immunoglobulin"/>
    <property type="match status" value="1"/>
</dbReference>
<keyword evidence="2" id="KW-0812">Transmembrane</keyword>
<protein>
    <recommendedName>
        <fullName evidence="4">Immunoglobulin V-set domain-containing protein</fullName>
    </recommendedName>
</protein>
<dbReference type="InterPro" id="IPR036179">
    <property type="entry name" value="Ig-like_dom_sf"/>
</dbReference>
<evidence type="ECO:0000256" key="3">
    <source>
        <dbReference type="ARBA" id="ARBA00023136"/>
    </source>
</evidence>
<dbReference type="InterPro" id="IPR050671">
    <property type="entry name" value="CD300_family_receptors"/>
</dbReference>
<dbReference type="GeneTree" id="ENSGT00940000162923"/>
<dbReference type="eggNOG" id="ENOG502SRT9">
    <property type="taxonomic scope" value="Eukaryota"/>
</dbReference>
<organism evidence="5 6">
    <name type="scientific">Loxodonta africana</name>
    <name type="common">African elephant</name>
    <dbReference type="NCBI Taxonomy" id="9785"/>
    <lineage>
        <taxon>Eukaryota</taxon>
        <taxon>Metazoa</taxon>
        <taxon>Chordata</taxon>
        <taxon>Craniata</taxon>
        <taxon>Vertebrata</taxon>
        <taxon>Euteleostomi</taxon>
        <taxon>Mammalia</taxon>
        <taxon>Eutheria</taxon>
        <taxon>Afrotheria</taxon>
        <taxon>Proboscidea</taxon>
        <taxon>Elephantidae</taxon>
        <taxon>Loxodonta</taxon>
    </lineage>
</organism>
<sequence length="162" mass="18470">IRMETWDVGLCLPGCQSLMGPGTVNGITGGPVSMYCLYEKVYKEYNKYWCQGQYDTTCDIIMETKGEEKEERNGYVTIRDRADNLALLVTMENLNADDTVYWCRIQTVWILDVLSHGPLVQAKVSVSPGKTPLVYITLLCFYLTKTTQDIRQEPSISFLLYL</sequence>
<feature type="domain" description="Immunoglobulin V-set" evidence="4">
    <location>
        <begin position="21"/>
        <end position="105"/>
    </location>
</feature>
<dbReference type="InParanoid" id="G3TWH1"/>
<dbReference type="HOGENOM" id="CLU_1639278_0_0_1"/>
<dbReference type="GO" id="GO:0004888">
    <property type="term" value="F:transmembrane signaling receptor activity"/>
    <property type="evidence" value="ECO:0007669"/>
    <property type="project" value="TreeGrafter"/>
</dbReference>
<dbReference type="GO" id="GO:0005886">
    <property type="term" value="C:plasma membrane"/>
    <property type="evidence" value="ECO:0007669"/>
    <property type="project" value="TreeGrafter"/>
</dbReference>
<name>G3TWH1_LOXAF</name>
<evidence type="ECO:0000256" key="2">
    <source>
        <dbReference type="ARBA" id="ARBA00022692"/>
    </source>
</evidence>
<dbReference type="AlphaFoldDB" id="G3TWH1"/>
<keyword evidence="3" id="KW-0472">Membrane</keyword>
<dbReference type="PANTHER" id="PTHR11860:SF89">
    <property type="entry name" value="CMRF35-LIKE MOLECULE 2"/>
    <property type="match status" value="1"/>
</dbReference>
<reference evidence="5" key="2">
    <citation type="submission" date="2025-08" db="UniProtKB">
        <authorList>
            <consortium name="Ensembl"/>
        </authorList>
    </citation>
    <scope>IDENTIFICATION</scope>
    <source>
        <strain evidence="5">Isolate ISIS603380</strain>
    </source>
</reference>
<dbReference type="PANTHER" id="PTHR11860">
    <property type="entry name" value="POLYMERIC-IMMUNOGLOBULIN RECEPTOR"/>
    <property type="match status" value="1"/>
</dbReference>
<dbReference type="Ensembl" id="ENSLAFT00000034374.1">
    <property type="protein sequence ID" value="ENSLAFP00000019929.1"/>
    <property type="gene ID" value="ENSLAFG00000025914.1"/>
</dbReference>
<reference evidence="5" key="3">
    <citation type="submission" date="2025-09" db="UniProtKB">
        <authorList>
            <consortium name="Ensembl"/>
        </authorList>
    </citation>
    <scope>IDENTIFICATION</scope>
    <source>
        <strain evidence="5">Isolate ISIS603380</strain>
    </source>
</reference>
<dbReference type="Proteomes" id="UP000007646">
    <property type="component" value="Unassembled WGS sequence"/>
</dbReference>
<keyword evidence="6" id="KW-1185">Reference proteome</keyword>
<evidence type="ECO:0000313" key="5">
    <source>
        <dbReference type="Ensembl" id="ENSLAFP00000019929.1"/>
    </source>
</evidence>
<evidence type="ECO:0000313" key="6">
    <source>
        <dbReference type="Proteomes" id="UP000007646"/>
    </source>
</evidence>
<comment type="subcellular location">
    <subcellularLocation>
        <location evidence="1">Membrane</location>
    </subcellularLocation>
</comment>
<dbReference type="OMA" id="WCRIQTV"/>
<dbReference type="STRING" id="9785.ENSLAFP00000019929"/>
<proteinExistence type="predicted"/>
<dbReference type="Gene3D" id="2.60.40.10">
    <property type="entry name" value="Immunoglobulins"/>
    <property type="match status" value="1"/>
</dbReference>
<reference evidence="5 6" key="1">
    <citation type="submission" date="2009-06" db="EMBL/GenBank/DDBJ databases">
        <title>The Genome Sequence of Loxodonta africana (African elephant).</title>
        <authorList>
            <person name="Di Palma F."/>
            <person name="Heiman D."/>
            <person name="Young S."/>
            <person name="Johnson J."/>
            <person name="Lander E.S."/>
            <person name="Lindblad-Toh K."/>
        </authorList>
    </citation>
    <scope>NUCLEOTIDE SEQUENCE [LARGE SCALE GENOMIC DNA]</scope>
    <source>
        <strain evidence="5 6">Isolate ISIS603380</strain>
    </source>
</reference>
<dbReference type="InterPro" id="IPR013783">
    <property type="entry name" value="Ig-like_fold"/>
</dbReference>
<accession>G3TWH1</accession>
<dbReference type="InterPro" id="IPR013106">
    <property type="entry name" value="Ig_V-set"/>
</dbReference>
<evidence type="ECO:0000259" key="4">
    <source>
        <dbReference type="Pfam" id="PF07686"/>
    </source>
</evidence>